<dbReference type="Gene3D" id="1.10.443.10">
    <property type="entry name" value="Intergrase catalytic core"/>
    <property type="match status" value="1"/>
</dbReference>
<dbReference type="CDD" id="cd00801">
    <property type="entry name" value="INT_P4_C"/>
    <property type="match status" value="1"/>
</dbReference>
<sequence length="392" mass="43798">MARPTNRLSARAAQTITAQGYHADGGGLYLLVGPTGAKSWVFRFQLRGRRREMGLGSTTLVSLQEARRAVVEHRRTLLEGRDPITARVQARSVGLTFGACADALIESQKAGWKNDAQAEQWTQSLRDHGPARDMPVADIDTAHVMACLRQIWTTKTETASRLRARIERVLDWAKVHGHRQGDNPARWRGHLDNLLPRPSKVRKPQHHAAMPYGDAPAFMARLRERDARSRRALQFTILTAARTEEVTGSSWDEFDLAAGIWSIPAERMKGGRDHFVPLSTAALTILRGLDRKLPPFAMSENTMLYLVQKPAPKGFGLPFTVHGFRSCFRDWAAETQDTPGEVVEMALAHAIRNKAEAAYRRGALIEKRRLLMQAWADYLDDLRANSAANSKA</sequence>
<dbReference type="Gene3D" id="1.10.150.130">
    <property type="match status" value="1"/>
</dbReference>
<dbReference type="GO" id="GO:0006310">
    <property type="term" value="P:DNA recombination"/>
    <property type="evidence" value="ECO:0007669"/>
    <property type="project" value="UniProtKB-KW"/>
</dbReference>
<dbReference type="Gene3D" id="3.30.160.390">
    <property type="entry name" value="Integrase, DNA-binding domain"/>
    <property type="match status" value="1"/>
</dbReference>
<keyword evidence="3" id="KW-0238">DNA-binding</keyword>
<evidence type="ECO:0008006" key="10">
    <source>
        <dbReference type="Google" id="ProtNLM"/>
    </source>
</evidence>
<dbReference type="InterPro" id="IPR050808">
    <property type="entry name" value="Phage_Integrase"/>
</dbReference>
<evidence type="ECO:0000313" key="8">
    <source>
        <dbReference type="EMBL" id="OEY98678.1"/>
    </source>
</evidence>
<evidence type="ECO:0000256" key="1">
    <source>
        <dbReference type="ARBA" id="ARBA00008857"/>
    </source>
</evidence>
<dbReference type="InterPro" id="IPR013762">
    <property type="entry name" value="Integrase-like_cat_sf"/>
</dbReference>
<dbReference type="InterPro" id="IPR025166">
    <property type="entry name" value="Integrase_DNA_bind_dom"/>
</dbReference>
<accession>A0AAX0I4V2</accession>
<evidence type="ECO:0000259" key="7">
    <source>
        <dbReference type="Pfam" id="PF22022"/>
    </source>
</evidence>
<evidence type="ECO:0000259" key="5">
    <source>
        <dbReference type="Pfam" id="PF00589"/>
    </source>
</evidence>
<evidence type="ECO:0000256" key="3">
    <source>
        <dbReference type="ARBA" id="ARBA00023125"/>
    </source>
</evidence>
<dbReference type="Pfam" id="PF00589">
    <property type="entry name" value="Phage_integrase"/>
    <property type="match status" value="1"/>
</dbReference>
<dbReference type="Pfam" id="PF13356">
    <property type="entry name" value="Arm-DNA-bind_3"/>
    <property type="match status" value="1"/>
</dbReference>
<keyword evidence="2" id="KW-0229">DNA integration</keyword>
<dbReference type="InterPro" id="IPR002104">
    <property type="entry name" value="Integrase_catalytic"/>
</dbReference>
<dbReference type="EMBL" id="MKCQ01000028">
    <property type="protein sequence ID" value="OEY98678.1"/>
    <property type="molecule type" value="Genomic_DNA"/>
</dbReference>
<dbReference type="InterPro" id="IPR053876">
    <property type="entry name" value="Phage_int_M"/>
</dbReference>
<evidence type="ECO:0000259" key="6">
    <source>
        <dbReference type="Pfam" id="PF13356"/>
    </source>
</evidence>
<dbReference type="InterPro" id="IPR011010">
    <property type="entry name" value="DNA_brk_join_enz"/>
</dbReference>
<proteinExistence type="inferred from homology"/>
<keyword evidence="4" id="KW-0233">DNA recombination</keyword>
<comment type="caution">
    <text evidence="8">The sequence shown here is derived from an EMBL/GenBank/DDBJ whole genome shotgun (WGS) entry which is preliminary data.</text>
</comment>
<evidence type="ECO:0000256" key="4">
    <source>
        <dbReference type="ARBA" id="ARBA00023172"/>
    </source>
</evidence>
<dbReference type="GO" id="GO:0015074">
    <property type="term" value="P:DNA integration"/>
    <property type="evidence" value="ECO:0007669"/>
    <property type="project" value="UniProtKB-KW"/>
</dbReference>
<dbReference type="Proteomes" id="UP000175852">
    <property type="component" value="Unassembled WGS sequence"/>
</dbReference>
<evidence type="ECO:0000313" key="9">
    <source>
        <dbReference type="Proteomes" id="UP000175852"/>
    </source>
</evidence>
<dbReference type="RefSeq" id="WP_029828861.1">
    <property type="nucleotide sequence ID" value="NZ_CP026334.1"/>
</dbReference>
<dbReference type="GO" id="GO:0003677">
    <property type="term" value="F:DNA binding"/>
    <property type="evidence" value="ECO:0007669"/>
    <property type="project" value="UniProtKB-KW"/>
</dbReference>
<dbReference type="InterPro" id="IPR038488">
    <property type="entry name" value="Integrase_DNA-bd_sf"/>
</dbReference>
<dbReference type="PANTHER" id="PTHR30629">
    <property type="entry name" value="PROPHAGE INTEGRASE"/>
    <property type="match status" value="1"/>
</dbReference>
<gene>
    <name evidence="8" type="ORF">BIY41_09940</name>
</gene>
<dbReference type="Pfam" id="PF22022">
    <property type="entry name" value="Phage_int_M"/>
    <property type="match status" value="1"/>
</dbReference>
<name>A0AAX0I4V2_XANCG</name>
<feature type="domain" description="Integrase DNA-binding" evidence="6">
    <location>
        <begin position="19"/>
        <end position="89"/>
    </location>
</feature>
<feature type="domain" description="Phage integrase central" evidence="7">
    <location>
        <begin position="97"/>
        <end position="190"/>
    </location>
</feature>
<feature type="domain" description="Tyr recombinase" evidence="5">
    <location>
        <begin position="216"/>
        <end position="338"/>
    </location>
</feature>
<evidence type="ECO:0000256" key="2">
    <source>
        <dbReference type="ARBA" id="ARBA00022908"/>
    </source>
</evidence>
<dbReference type="InterPro" id="IPR010998">
    <property type="entry name" value="Integrase_recombinase_N"/>
</dbReference>
<dbReference type="AlphaFoldDB" id="A0AAX0I4V2"/>
<comment type="similarity">
    <text evidence="1">Belongs to the 'phage' integrase family.</text>
</comment>
<protein>
    <recommendedName>
        <fullName evidence="10">DUF4102 domain-containing protein</fullName>
    </recommendedName>
</protein>
<dbReference type="PANTHER" id="PTHR30629:SF2">
    <property type="entry name" value="PROPHAGE INTEGRASE INTS-RELATED"/>
    <property type="match status" value="1"/>
</dbReference>
<dbReference type="SUPFAM" id="SSF56349">
    <property type="entry name" value="DNA breaking-rejoining enzymes"/>
    <property type="match status" value="1"/>
</dbReference>
<reference evidence="8 9" key="1">
    <citation type="submission" date="2016-09" db="EMBL/GenBank/DDBJ databases">
        <authorList>
            <person name="Wen S.-F."/>
            <person name="Lo A.-C."/>
            <person name="Lin C.-J."/>
            <person name="Tseng T.-T."/>
        </authorList>
    </citation>
    <scope>NUCLEOTIDE SEQUENCE [LARGE SCALE GENOMIC DNA]</scope>
    <source>
        <strain evidence="8 9">12609</strain>
    </source>
</reference>
<organism evidence="8 9">
    <name type="scientific">Xanthomonas campestris pv. glycines</name>
    <dbReference type="NCBI Taxonomy" id="473421"/>
    <lineage>
        <taxon>Bacteria</taxon>
        <taxon>Pseudomonadati</taxon>
        <taxon>Pseudomonadota</taxon>
        <taxon>Gammaproteobacteria</taxon>
        <taxon>Lysobacterales</taxon>
        <taxon>Lysobacteraceae</taxon>
        <taxon>Xanthomonas</taxon>
    </lineage>
</organism>